<feature type="region of interest" description="Disordered" evidence="1">
    <location>
        <begin position="102"/>
        <end position="138"/>
    </location>
</feature>
<proteinExistence type="predicted"/>
<dbReference type="Proteomes" id="UP000244809">
    <property type="component" value="Chromosome 1"/>
</dbReference>
<sequence>MSAHERSGGPSVRRRRAFYRFARHGPAEMAETAGAVETTGGGAGRRADACATARRLRRARAVHDDMRLKRSARMLHERGAGGGCACPHVCCRRGYTARQRRAAAIRQSRRVQGSGYRAPKPSRPQPSFRDAGATVVSV</sequence>
<organism evidence="2 3">
    <name type="scientific">Burkholderia cenocepacia</name>
    <dbReference type="NCBI Taxonomy" id="95486"/>
    <lineage>
        <taxon>Bacteria</taxon>
        <taxon>Pseudomonadati</taxon>
        <taxon>Pseudomonadota</taxon>
        <taxon>Betaproteobacteria</taxon>
        <taxon>Burkholderiales</taxon>
        <taxon>Burkholderiaceae</taxon>
        <taxon>Burkholderia</taxon>
        <taxon>Burkholderia cepacia complex</taxon>
    </lineage>
</organism>
<dbReference type="AlphaFoldDB" id="A0AAD0J0C4"/>
<evidence type="ECO:0000313" key="2">
    <source>
        <dbReference type="EMBL" id="AWG28619.1"/>
    </source>
</evidence>
<evidence type="ECO:0000256" key="1">
    <source>
        <dbReference type="SAM" id="MobiDB-lite"/>
    </source>
</evidence>
<name>A0AAD0J0C4_9BURK</name>
<reference evidence="2 3" key="1">
    <citation type="submission" date="2017-04" db="EMBL/GenBank/DDBJ databases">
        <title>Complete genome sequence of Burkholderia cenocepacia PC184 Midwest clone.</title>
        <authorList>
            <person name="Mulks M.H."/>
            <person name="Cooper V.S."/>
        </authorList>
    </citation>
    <scope>NUCLEOTIDE SEQUENCE [LARGE SCALE GENOMIC DNA]</scope>
    <source>
        <strain evidence="2 3">PC184 Mulks</strain>
    </source>
</reference>
<protein>
    <submittedName>
        <fullName evidence="2">Uncharacterized protein</fullName>
    </submittedName>
</protein>
<accession>A0AAD0J0C4</accession>
<dbReference type="EMBL" id="CP021067">
    <property type="protein sequence ID" value="AWG28619.1"/>
    <property type="molecule type" value="Genomic_DNA"/>
</dbReference>
<gene>
    <name evidence="2" type="ORF">B9Z07_06960</name>
</gene>
<evidence type="ECO:0000313" key="3">
    <source>
        <dbReference type="Proteomes" id="UP000244809"/>
    </source>
</evidence>